<keyword evidence="1" id="KW-1133">Transmembrane helix</keyword>
<comment type="caution">
    <text evidence="2">The sequence shown here is derived from an EMBL/GenBank/DDBJ whole genome shotgun (WGS) entry which is preliminary data.</text>
</comment>
<sequence>MASEDGPRPESPLWKWLVLGPTAVIVAGALWFIAAFVLGDPLDNTSEVPCSKVASFAGGKLPEERTDEHCTERSALDVQMRGSFRMPRAAVTEWLDTSFPGSRKHDLSRFSSCECDMDLDIQTPPAGARAAAVQITIVYENADTASVDLLAFTV</sequence>
<dbReference type="AlphaFoldDB" id="A0A4Z0H593"/>
<name>A0A4Z0H593_9ACTN</name>
<keyword evidence="1" id="KW-0472">Membrane</keyword>
<protein>
    <submittedName>
        <fullName evidence="2">Uncharacterized protein</fullName>
    </submittedName>
</protein>
<dbReference type="RefSeq" id="WP_135340290.1">
    <property type="nucleotide sequence ID" value="NZ_JBHLTX010000016.1"/>
</dbReference>
<dbReference type="EMBL" id="SRID01000180">
    <property type="protein sequence ID" value="TGB05751.1"/>
    <property type="molecule type" value="Genomic_DNA"/>
</dbReference>
<reference evidence="2 3" key="1">
    <citation type="submission" date="2019-03" db="EMBL/GenBank/DDBJ databases">
        <authorList>
            <person name="Gonzalez-Pimentel J.L."/>
        </authorList>
    </citation>
    <scope>NUCLEOTIDE SEQUENCE [LARGE SCALE GENOMIC DNA]</scope>
    <source>
        <strain evidence="2 3">JCM 31289</strain>
    </source>
</reference>
<dbReference type="OrthoDB" id="4221180at2"/>
<evidence type="ECO:0000313" key="3">
    <source>
        <dbReference type="Proteomes" id="UP000297948"/>
    </source>
</evidence>
<evidence type="ECO:0000256" key="1">
    <source>
        <dbReference type="SAM" id="Phobius"/>
    </source>
</evidence>
<accession>A0A4Z0H593</accession>
<keyword evidence="3" id="KW-1185">Reference proteome</keyword>
<organism evidence="2 3">
    <name type="scientific">Streptomyces palmae</name>
    <dbReference type="NCBI Taxonomy" id="1701085"/>
    <lineage>
        <taxon>Bacteria</taxon>
        <taxon>Bacillati</taxon>
        <taxon>Actinomycetota</taxon>
        <taxon>Actinomycetes</taxon>
        <taxon>Kitasatosporales</taxon>
        <taxon>Streptomycetaceae</taxon>
        <taxon>Streptomyces</taxon>
    </lineage>
</organism>
<evidence type="ECO:0000313" key="2">
    <source>
        <dbReference type="EMBL" id="TGB05751.1"/>
    </source>
</evidence>
<proteinExistence type="predicted"/>
<keyword evidence="1" id="KW-0812">Transmembrane</keyword>
<gene>
    <name evidence="2" type="ORF">E4099_18985</name>
</gene>
<dbReference type="Proteomes" id="UP000297948">
    <property type="component" value="Unassembled WGS sequence"/>
</dbReference>
<feature type="transmembrane region" description="Helical" evidence="1">
    <location>
        <begin position="16"/>
        <end position="38"/>
    </location>
</feature>